<comment type="caution">
    <text evidence="2">The sequence shown here is derived from an EMBL/GenBank/DDBJ whole genome shotgun (WGS) entry which is preliminary data.</text>
</comment>
<dbReference type="InterPro" id="IPR023214">
    <property type="entry name" value="HAD_sf"/>
</dbReference>
<dbReference type="SMART" id="SM00577">
    <property type="entry name" value="CPDc"/>
    <property type="match status" value="1"/>
</dbReference>
<organism evidence="2 3">
    <name type="scientific">Ignelater luminosus</name>
    <name type="common">Cucubano</name>
    <name type="synonym">Pyrophorus luminosus</name>
    <dbReference type="NCBI Taxonomy" id="2038154"/>
    <lineage>
        <taxon>Eukaryota</taxon>
        <taxon>Metazoa</taxon>
        <taxon>Ecdysozoa</taxon>
        <taxon>Arthropoda</taxon>
        <taxon>Hexapoda</taxon>
        <taxon>Insecta</taxon>
        <taxon>Pterygota</taxon>
        <taxon>Neoptera</taxon>
        <taxon>Endopterygota</taxon>
        <taxon>Coleoptera</taxon>
        <taxon>Polyphaga</taxon>
        <taxon>Elateriformia</taxon>
        <taxon>Elateroidea</taxon>
        <taxon>Elateridae</taxon>
        <taxon>Agrypninae</taxon>
        <taxon>Pyrophorini</taxon>
        <taxon>Ignelater</taxon>
    </lineage>
</organism>
<name>A0A8K0G3X1_IGNLU</name>
<sequence length="200" mass="23761">MEKNDGSTGERQRVAQLQLFHQPRQGKKLLVLDIDKTIYDCTCSNIYRRTRPYLHQLLEESFKYYDICLWSLTDMNTVKFKVNTMNIGNSSDFKILFYMDATFSEMVMKQKPIITKPLSKIWNVLDQYGPTNTIICDDNPDNLVQNPKNGILVAPYYFKNFSTDKELQYLQNYLKYLSEAEDVRKVDHKKWKEIEMKLRK</sequence>
<keyword evidence="3" id="KW-1185">Reference proteome</keyword>
<dbReference type="GO" id="GO:0005634">
    <property type="term" value="C:nucleus"/>
    <property type="evidence" value="ECO:0007669"/>
    <property type="project" value="TreeGrafter"/>
</dbReference>
<dbReference type="Proteomes" id="UP000801492">
    <property type="component" value="Unassembled WGS sequence"/>
</dbReference>
<dbReference type="OrthoDB" id="6696206at2759"/>
<dbReference type="AlphaFoldDB" id="A0A8K0G3X1"/>
<dbReference type="InterPro" id="IPR036412">
    <property type="entry name" value="HAD-like_sf"/>
</dbReference>
<protein>
    <recommendedName>
        <fullName evidence="1">FCP1 homology domain-containing protein</fullName>
    </recommendedName>
</protein>
<evidence type="ECO:0000313" key="2">
    <source>
        <dbReference type="EMBL" id="KAF2884969.1"/>
    </source>
</evidence>
<dbReference type="PANTHER" id="PTHR48493:SF1">
    <property type="entry name" value="UBIQUITIN-LIKE DOMAIN-CONTAINING CTD PHOSPHATASE 1"/>
    <property type="match status" value="1"/>
</dbReference>
<dbReference type="Gene3D" id="3.40.50.1000">
    <property type="entry name" value="HAD superfamily/HAD-like"/>
    <property type="match status" value="1"/>
</dbReference>
<dbReference type="EMBL" id="VTPC01090044">
    <property type="protein sequence ID" value="KAF2884969.1"/>
    <property type="molecule type" value="Genomic_DNA"/>
</dbReference>
<feature type="domain" description="FCP1 homology" evidence="1">
    <location>
        <begin position="23"/>
        <end position="177"/>
    </location>
</feature>
<dbReference type="PANTHER" id="PTHR48493">
    <property type="entry name" value="UBIQUITIN-LIKE DOMAIN-CONTAINING CTD PHOSPHATASE 1"/>
    <property type="match status" value="1"/>
</dbReference>
<evidence type="ECO:0000313" key="3">
    <source>
        <dbReference type="Proteomes" id="UP000801492"/>
    </source>
</evidence>
<evidence type="ECO:0000259" key="1">
    <source>
        <dbReference type="PROSITE" id="PS50969"/>
    </source>
</evidence>
<dbReference type="SUPFAM" id="SSF56784">
    <property type="entry name" value="HAD-like"/>
    <property type="match status" value="1"/>
</dbReference>
<dbReference type="InterPro" id="IPR004274">
    <property type="entry name" value="FCP1_dom"/>
</dbReference>
<dbReference type="Pfam" id="PF03031">
    <property type="entry name" value="NIF"/>
    <property type="match status" value="1"/>
</dbReference>
<gene>
    <name evidence="2" type="ORF">ILUMI_21190</name>
</gene>
<reference evidence="2" key="1">
    <citation type="submission" date="2019-08" db="EMBL/GenBank/DDBJ databases">
        <title>The genome of the North American firefly Photinus pyralis.</title>
        <authorList>
            <consortium name="Photinus pyralis genome working group"/>
            <person name="Fallon T.R."/>
            <person name="Sander Lower S.E."/>
            <person name="Weng J.-K."/>
        </authorList>
    </citation>
    <scope>NUCLEOTIDE SEQUENCE</scope>
    <source>
        <strain evidence="2">TRF0915ILg1</strain>
        <tissue evidence="2">Whole body</tissue>
    </source>
</reference>
<dbReference type="GO" id="GO:0004722">
    <property type="term" value="F:protein serine/threonine phosphatase activity"/>
    <property type="evidence" value="ECO:0007669"/>
    <property type="project" value="TreeGrafter"/>
</dbReference>
<accession>A0A8K0G3X1</accession>
<dbReference type="InterPro" id="IPR051658">
    <property type="entry name" value="UBLCP1"/>
</dbReference>
<proteinExistence type="predicted"/>
<dbReference type="PROSITE" id="PS50969">
    <property type="entry name" value="FCP1"/>
    <property type="match status" value="1"/>
</dbReference>
<dbReference type="GO" id="GO:0090364">
    <property type="term" value="P:regulation of proteasome assembly"/>
    <property type="evidence" value="ECO:0007669"/>
    <property type="project" value="InterPro"/>
</dbReference>